<dbReference type="EMBL" id="HG994583">
    <property type="protein sequence ID" value="CAF2926618.1"/>
    <property type="molecule type" value="Genomic_DNA"/>
</dbReference>
<organism evidence="1 2">
    <name type="scientific">Lepeophtheirus salmonis</name>
    <name type="common">Salmon louse</name>
    <name type="synonym">Caligus salmonis</name>
    <dbReference type="NCBI Taxonomy" id="72036"/>
    <lineage>
        <taxon>Eukaryota</taxon>
        <taxon>Metazoa</taxon>
        <taxon>Ecdysozoa</taxon>
        <taxon>Arthropoda</taxon>
        <taxon>Crustacea</taxon>
        <taxon>Multicrustacea</taxon>
        <taxon>Hexanauplia</taxon>
        <taxon>Copepoda</taxon>
        <taxon>Siphonostomatoida</taxon>
        <taxon>Caligidae</taxon>
        <taxon>Lepeophtheirus</taxon>
    </lineage>
</organism>
<dbReference type="PANTHER" id="PTHR45913">
    <property type="entry name" value="EPM2A-INTERACTING PROTEIN 1"/>
    <property type="match status" value="1"/>
</dbReference>
<dbReference type="AlphaFoldDB" id="A0A7R8H8P7"/>
<accession>A0A7R8H8P7</accession>
<protein>
    <submittedName>
        <fullName evidence="1">(salmon louse) hypothetical protein</fullName>
    </submittedName>
</protein>
<evidence type="ECO:0000313" key="2">
    <source>
        <dbReference type="Proteomes" id="UP000675881"/>
    </source>
</evidence>
<dbReference type="Proteomes" id="UP000675881">
    <property type="component" value="Chromosome 4"/>
</dbReference>
<reference evidence="1" key="1">
    <citation type="submission" date="2021-02" db="EMBL/GenBank/DDBJ databases">
        <authorList>
            <person name="Bekaert M."/>
        </authorList>
    </citation>
    <scope>NUCLEOTIDE SEQUENCE</scope>
    <source>
        <strain evidence="1">IoA-00</strain>
    </source>
</reference>
<name>A0A7R8H8P7_LEPSM</name>
<proteinExistence type="predicted"/>
<dbReference type="OrthoDB" id="6368031at2759"/>
<keyword evidence="2" id="KW-1185">Reference proteome</keyword>
<sequence>MKRQDEAANLATQASFKVADILKEWKNPFTDAGIVEEAMTAVAEILFRDFKNKDEIFSAIADVQLSTNTRIVSALSMDAVKQLDLDMNRSKWLSIQCNASVDCSDTSQLAVFIGTVFDDFSTKDESLTLLPFKNTTRGVVIYNAVKDYFAEKKIPFEKLVSETTDRAPCNDQSSLRIYCTLQDGSSIPFKVRQSNTEASNSSWRNDLQVWGSPLHTEVKWLRQGKILQGFLFLLCEKKAFIETRDEDTSLLSDAEWLHNQCF</sequence>
<dbReference type="PANTHER" id="PTHR45913:SF21">
    <property type="entry name" value="DUF4371 DOMAIN-CONTAINING PROTEIN"/>
    <property type="match status" value="1"/>
</dbReference>
<evidence type="ECO:0000313" key="1">
    <source>
        <dbReference type="EMBL" id="CAF2926618.1"/>
    </source>
</evidence>
<gene>
    <name evidence="1" type="ORF">LSAA_8542</name>
</gene>